<comment type="function">
    <text evidence="8">Involved in the lipid remodeling steps of GPI-anchor maturation.</text>
</comment>
<dbReference type="GO" id="GO:0005789">
    <property type="term" value="C:endoplasmic reticulum membrane"/>
    <property type="evidence" value="ECO:0007669"/>
    <property type="project" value="TreeGrafter"/>
</dbReference>
<feature type="transmembrane region" description="Helical" evidence="8">
    <location>
        <begin position="178"/>
        <end position="198"/>
    </location>
</feature>
<reference evidence="9 10" key="1">
    <citation type="submission" date="2020-04" db="EMBL/GenBank/DDBJ databases">
        <authorList>
            <person name="Alioto T."/>
            <person name="Alioto T."/>
            <person name="Gomez Garrido J."/>
        </authorList>
    </citation>
    <scope>NUCLEOTIDE SEQUENCE [LARGE SCALE GENOMIC DNA]</scope>
</reference>
<feature type="transmembrane region" description="Helical" evidence="8">
    <location>
        <begin position="210"/>
        <end position="228"/>
    </location>
</feature>
<evidence type="ECO:0000256" key="5">
    <source>
        <dbReference type="ARBA" id="ARBA00022729"/>
    </source>
</evidence>
<dbReference type="InterPro" id="IPR007217">
    <property type="entry name" value="Per1-like"/>
</dbReference>
<dbReference type="AlphaFoldDB" id="A0A8S1CV42"/>
<keyword evidence="8" id="KW-0333">Golgi apparatus</keyword>
<comment type="caution">
    <text evidence="9">The sequence shown here is derived from an EMBL/GenBank/DDBJ whole genome shotgun (WGS) entry which is preliminary data.</text>
</comment>
<dbReference type="GO" id="GO:0006506">
    <property type="term" value="P:GPI anchor biosynthetic process"/>
    <property type="evidence" value="ECO:0007669"/>
    <property type="project" value="UniProtKB-KW"/>
</dbReference>
<sequence length="305" mass="35658">MGDHSLIFQKCLAKCLKSNCSTENSSDEGKTPAVVEPFYLQLFWSCKDECGYNCMWETVSTFEQRGWGVPQFYGRWPFIRVLGLQEPASVVFSLLNLVANLAMLNKFQLKVPKFVPGYHLWTIHSWVCINAWFWSSVFHSRDNVLTEKMDYFCAFSMVLYSFYCMAMRVLHCQVNWMSISFSIICGCLMVFHVTYLSLLPRFDYSYNMTANVAIGVLNGLGWLIFCLIKWRKHRYVWRCALSVVLALASMSLEILDFPPLLWTFDAHALWHLSTTILPFLWCRFIIDDCLHLLEKKEKDKKLKML</sequence>
<evidence type="ECO:0000256" key="6">
    <source>
        <dbReference type="ARBA" id="ARBA00022989"/>
    </source>
</evidence>
<feature type="transmembrane region" description="Helical" evidence="8">
    <location>
        <begin position="117"/>
        <end position="137"/>
    </location>
</feature>
<dbReference type="GO" id="GO:0016788">
    <property type="term" value="F:hydrolase activity, acting on ester bonds"/>
    <property type="evidence" value="ECO:0007669"/>
    <property type="project" value="TreeGrafter"/>
</dbReference>
<evidence type="ECO:0000256" key="7">
    <source>
        <dbReference type="ARBA" id="ARBA00023136"/>
    </source>
</evidence>
<accession>A0A8S1CV42</accession>
<organism evidence="9 10">
    <name type="scientific">Cloeon dipterum</name>
    <dbReference type="NCBI Taxonomy" id="197152"/>
    <lineage>
        <taxon>Eukaryota</taxon>
        <taxon>Metazoa</taxon>
        <taxon>Ecdysozoa</taxon>
        <taxon>Arthropoda</taxon>
        <taxon>Hexapoda</taxon>
        <taxon>Insecta</taxon>
        <taxon>Pterygota</taxon>
        <taxon>Palaeoptera</taxon>
        <taxon>Ephemeroptera</taxon>
        <taxon>Pisciforma</taxon>
        <taxon>Baetidae</taxon>
        <taxon>Cloeon</taxon>
    </lineage>
</organism>
<comment type="similarity">
    <text evidence="2 8">Belongs to the PGAP3 family.</text>
</comment>
<name>A0A8S1CV42_9INSE</name>
<evidence type="ECO:0000256" key="4">
    <source>
        <dbReference type="ARBA" id="ARBA00022692"/>
    </source>
</evidence>
<keyword evidence="3 8" id="KW-0337">GPI-anchor biosynthesis</keyword>
<comment type="subcellular location">
    <subcellularLocation>
        <location evidence="1">Endomembrane system</location>
        <topology evidence="1">Multi-pass membrane protein</topology>
    </subcellularLocation>
    <subcellularLocation>
        <location evidence="8">Golgi apparatus membrane</location>
        <topology evidence="8">Multi-pass membrane protein</topology>
    </subcellularLocation>
</comment>
<keyword evidence="6 8" id="KW-1133">Transmembrane helix</keyword>
<feature type="transmembrane region" description="Helical" evidence="8">
    <location>
        <begin position="235"/>
        <end position="255"/>
    </location>
</feature>
<gene>
    <name evidence="9" type="ORF">CLODIP_2_CD00419</name>
</gene>
<dbReference type="PANTHER" id="PTHR13148:SF0">
    <property type="entry name" value="POST-GPI ATTACHMENT TO PROTEINS FACTOR 3"/>
    <property type="match status" value="1"/>
</dbReference>
<evidence type="ECO:0000313" key="10">
    <source>
        <dbReference type="Proteomes" id="UP000494165"/>
    </source>
</evidence>
<keyword evidence="4 8" id="KW-0812">Transmembrane</keyword>
<evidence type="ECO:0000256" key="8">
    <source>
        <dbReference type="RuleBase" id="RU365066"/>
    </source>
</evidence>
<keyword evidence="10" id="KW-1185">Reference proteome</keyword>
<comment type="caution">
    <text evidence="8">Lacks conserved residue(s) required for the propagation of feature annotation.</text>
</comment>
<evidence type="ECO:0000256" key="3">
    <source>
        <dbReference type="ARBA" id="ARBA00022502"/>
    </source>
</evidence>
<dbReference type="Pfam" id="PF04080">
    <property type="entry name" value="Per1"/>
    <property type="match status" value="1"/>
</dbReference>
<dbReference type="PANTHER" id="PTHR13148">
    <property type="entry name" value="PER1-RELATED"/>
    <property type="match status" value="1"/>
</dbReference>
<dbReference type="GO" id="GO:0000139">
    <property type="term" value="C:Golgi membrane"/>
    <property type="evidence" value="ECO:0007669"/>
    <property type="project" value="UniProtKB-SubCell"/>
</dbReference>
<feature type="transmembrane region" description="Helical" evidence="8">
    <location>
        <begin position="267"/>
        <end position="286"/>
    </location>
</feature>
<evidence type="ECO:0000256" key="2">
    <source>
        <dbReference type="ARBA" id="ARBA00006387"/>
    </source>
</evidence>
<feature type="transmembrane region" description="Helical" evidence="8">
    <location>
        <begin position="149"/>
        <end position="166"/>
    </location>
</feature>
<evidence type="ECO:0000313" key="9">
    <source>
        <dbReference type="EMBL" id="CAB3371893.1"/>
    </source>
</evidence>
<protein>
    <recommendedName>
        <fullName evidence="8">Post-GPI attachment to proteins factor 3</fullName>
    </recommendedName>
</protein>
<keyword evidence="7 8" id="KW-0472">Membrane</keyword>
<dbReference type="EMBL" id="CADEPI010000066">
    <property type="protein sequence ID" value="CAB3371893.1"/>
    <property type="molecule type" value="Genomic_DNA"/>
</dbReference>
<proteinExistence type="inferred from homology"/>
<dbReference type="OrthoDB" id="419770at2759"/>
<evidence type="ECO:0000256" key="1">
    <source>
        <dbReference type="ARBA" id="ARBA00004127"/>
    </source>
</evidence>
<dbReference type="Proteomes" id="UP000494165">
    <property type="component" value="Unassembled WGS sequence"/>
</dbReference>
<keyword evidence="5" id="KW-0732">Signal</keyword>